<name>A0ABR0XSC1_REHGL</name>
<dbReference type="PANTHER" id="PTHR33491">
    <property type="entry name" value="OSJNBA0016N04.9 PROTEIN"/>
    <property type="match status" value="1"/>
</dbReference>
<evidence type="ECO:0000256" key="3">
    <source>
        <dbReference type="SAM" id="SignalP"/>
    </source>
</evidence>
<evidence type="ECO:0000256" key="1">
    <source>
        <dbReference type="ARBA" id="ARBA00004167"/>
    </source>
</evidence>
<gene>
    <name evidence="5" type="ORF">DH2020_001705</name>
</gene>
<dbReference type="Pfam" id="PF13947">
    <property type="entry name" value="GUB_WAK_bind"/>
    <property type="match status" value="1"/>
</dbReference>
<evidence type="ECO:0000313" key="5">
    <source>
        <dbReference type="EMBL" id="KAK6161864.1"/>
    </source>
</evidence>
<comment type="caution">
    <text evidence="5">The sequence shown here is derived from an EMBL/GenBank/DDBJ whole genome shotgun (WGS) entry which is preliminary data.</text>
</comment>
<proteinExistence type="predicted"/>
<evidence type="ECO:0000259" key="4">
    <source>
        <dbReference type="Pfam" id="PF13947"/>
    </source>
</evidence>
<sequence>MQISSIFALLLISQGLTWIVACNSIFVHSNTSFFEGSHTSKPGCPRKCGDLTVPYPFGIVGLNASCSINPFFDINCNTPFNPPKAFLARVNNLEVLYISETKIRVRNAMAWSCSDEDGNITQEINLSMDLSGTPFSFSNENKLTVVGCNDVSLLSTVNNEWEDFISSCVAICTKPQDLSNGSCSGIGCCQSSIPKGLRSVYATLSTLNGHSKVQYLNPCSYAFLAEQNSYKFATYDLSDSSFVNRTIENVPLVIDWAIGNRTCNQLRNNNEMIICQGESVCVDSGTTLGGYRCNCSHGYQGNPYLTPGCQG</sequence>
<evidence type="ECO:0000313" key="6">
    <source>
        <dbReference type="Proteomes" id="UP001318860"/>
    </source>
</evidence>
<dbReference type="EMBL" id="JABTTQ020000002">
    <property type="protein sequence ID" value="KAK6161864.1"/>
    <property type="molecule type" value="Genomic_DNA"/>
</dbReference>
<evidence type="ECO:0000256" key="2">
    <source>
        <dbReference type="ARBA" id="ARBA00022729"/>
    </source>
</evidence>
<dbReference type="Proteomes" id="UP001318860">
    <property type="component" value="Unassembled WGS sequence"/>
</dbReference>
<keyword evidence="6" id="KW-1185">Reference proteome</keyword>
<protein>
    <recommendedName>
        <fullName evidence="4">Wall-associated receptor kinase galacturonan-binding domain-containing protein</fullName>
    </recommendedName>
</protein>
<feature type="domain" description="Wall-associated receptor kinase galacturonan-binding" evidence="4">
    <location>
        <begin position="44"/>
        <end position="103"/>
    </location>
</feature>
<accession>A0ABR0XSC1</accession>
<feature type="chain" id="PRO_5047246219" description="Wall-associated receptor kinase galacturonan-binding domain-containing protein" evidence="3">
    <location>
        <begin position="23"/>
        <end position="311"/>
    </location>
</feature>
<dbReference type="InterPro" id="IPR025287">
    <property type="entry name" value="WAK_GUB"/>
</dbReference>
<feature type="signal peptide" evidence="3">
    <location>
        <begin position="1"/>
        <end position="22"/>
    </location>
</feature>
<comment type="subcellular location">
    <subcellularLocation>
        <location evidence="1">Membrane</location>
        <topology evidence="1">Single-pass membrane protein</topology>
    </subcellularLocation>
</comment>
<keyword evidence="2 3" id="KW-0732">Signal</keyword>
<reference evidence="5 6" key="1">
    <citation type="journal article" date="2021" name="Comput. Struct. Biotechnol. J.">
        <title>De novo genome assembly of the potent medicinal plant Rehmannia glutinosa using nanopore technology.</title>
        <authorList>
            <person name="Ma L."/>
            <person name="Dong C."/>
            <person name="Song C."/>
            <person name="Wang X."/>
            <person name="Zheng X."/>
            <person name="Niu Y."/>
            <person name="Chen S."/>
            <person name="Feng W."/>
        </authorList>
    </citation>
    <scope>NUCLEOTIDE SEQUENCE [LARGE SCALE GENOMIC DNA]</scope>
    <source>
        <strain evidence="5">DH-2019</strain>
    </source>
</reference>
<organism evidence="5 6">
    <name type="scientific">Rehmannia glutinosa</name>
    <name type="common">Chinese foxglove</name>
    <dbReference type="NCBI Taxonomy" id="99300"/>
    <lineage>
        <taxon>Eukaryota</taxon>
        <taxon>Viridiplantae</taxon>
        <taxon>Streptophyta</taxon>
        <taxon>Embryophyta</taxon>
        <taxon>Tracheophyta</taxon>
        <taxon>Spermatophyta</taxon>
        <taxon>Magnoliopsida</taxon>
        <taxon>eudicotyledons</taxon>
        <taxon>Gunneridae</taxon>
        <taxon>Pentapetalae</taxon>
        <taxon>asterids</taxon>
        <taxon>lamiids</taxon>
        <taxon>Lamiales</taxon>
        <taxon>Orobanchaceae</taxon>
        <taxon>Rehmannieae</taxon>
        <taxon>Rehmannia</taxon>
    </lineage>
</organism>